<proteinExistence type="predicted"/>
<sequence length="617" mass="66943">MSGRARKAVDPLAAVTEALERGLPVRLDLPRRGRLHLDRPLPFLAVHVNRRSAPAARAATMANAAYLLAGNLSDAAAIVRLVGERMREEFGAFLVLDFGELARDQLAADTPYLAPFEISVSASPDVAAERAQSAFVGAVEKIDGRYRAPRIARPTLAEDPHAGLARRLPDIPTLTVRVAPIYRVPTSRAVYPELQGRLVARLVDAGLRAAGQFARSETALAPATHRALGRRVFVEAVARADRAMDDIAASFDFLLAVTPINADAAFEAFRAAGCERAPTFLYRPLAIEIAARKKALFSIALDRFEDPVLERLYGEKQQELDLQLSMLAAREDARFVEMSRALYGSVDGRLAKVAVDILEATAKPGRKAAPQEVDHRYVERRARAMIDRYSAQFSAFAPSVEVRNDLPPGLMVSSDRLLIARTTTMARERVEALLSHEVGVHLLTYCNGSGHGLRLFRSGLAGYEGAQEGLAVLAEYLVGGMTTARLRLIAARVVACAAMLGGAGFVETYRLLASEHGFTPPAAFNIALRLHRGGGLAKDAVYLRGLLEILAHLRGGGDLEPFWLGKIAARHFAVMQELSLRGLLKAPRLTPQFMTAKGADERLARLRAGLSPLDLIA</sequence>
<organism evidence="5 6">
    <name type="scientific">Shinella granuli</name>
    <dbReference type="NCBI Taxonomy" id="323621"/>
    <lineage>
        <taxon>Bacteria</taxon>
        <taxon>Pseudomonadati</taxon>
        <taxon>Pseudomonadota</taxon>
        <taxon>Alphaproteobacteria</taxon>
        <taxon>Hyphomicrobiales</taxon>
        <taxon>Rhizobiaceae</taxon>
        <taxon>Shinella</taxon>
    </lineage>
</organism>
<accession>A0A4R2CU90</accession>
<evidence type="ECO:0000256" key="1">
    <source>
        <dbReference type="ARBA" id="ARBA00001947"/>
    </source>
</evidence>
<keyword evidence="3" id="KW-0378">Hydrolase</keyword>
<keyword evidence="6" id="KW-1185">Reference proteome</keyword>
<dbReference type="InterPro" id="IPR012548">
    <property type="entry name" value="MATCAP"/>
</dbReference>
<comment type="cofactor">
    <cofactor evidence="1">
        <name>Zn(2+)</name>
        <dbReference type="ChEBI" id="CHEBI:29105"/>
    </cofactor>
</comment>
<protein>
    <submittedName>
        <fullName evidence="5">Uncharacterized protein (TIGR02421 family)</fullName>
    </submittedName>
</protein>
<keyword evidence="2" id="KW-0645">Protease</keyword>
<evidence type="ECO:0000313" key="6">
    <source>
        <dbReference type="Proteomes" id="UP000295351"/>
    </source>
</evidence>
<keyword evidence="4" id="KW-0482">Metalloprotease</keyword>
<evidence type="ECO:0000256" key="2">
    <source>
        <dbReference type="ARBA" id="ARBA00022670"/>
    </source>
</evidence>
<evidence type="ECO:0000256" key="4">
    <source>
        <dbReference type="ARBA" id="ARBA00023049"/>
    </source>
</evidence>
<dbReference type="RefSeq" id="WP_133034657.1">
    <property type="nucleotide sequence ID" value="NZ_BAABEI010000003.1"/>
</dbReference>
<dbReference type="GO" id="GO:0080164">
    <property type="term" value="P:regulation of nitric oxide metabolic process"/>
    <property type="evidence" value="ECO:0007669"/>
    <property type="project" value="TreeGrafter"/>
</dbReference>
<dbReference type="SMART" id="SM01154">
    <property type="entry name" value="DUF1704"/>
    <property type="match status" value="1"/>
</dbReference>
<dbReference type="NCBIfam" id="TIGR02421">
    <property type="entry name" value="QEGLA"/>
    <property type="match status" value="1"/>
</dbReference>
<gene>
    <name evidence="5" type="ORF">EV665_10866</name>
</gene>
<dbReference type="AlphaFoldDB" id="A0A4R2CU90"/>
<evidence type="ECO:0000256" key="3">
    <source>
        <dbReference type="ARBA" id="ARBA00022801"/>
    </source>
</evidence>
<dbReference type="PANTHER" id="PTHR31817">
    <property type="match status" value="1"/>
</dbReference>
<reference evidence="5 6" key="1">
    <citation type="submission" date="2019-03" db="EMBL/GenBank/DDBJ databases">
        <title>Genomic Encyclopedia of Type Strains, Phase IV (KMG-IV): sequencing the most valuable type-strain genomes for metagenomic binning, comparative biology and taxonomic classification.</title>
        <authorList>
            <person name="Goeker M."/>
        </authorList>
    </citation>
    <scope>NUCLEOTIDE SEQUENCE [LARGE SCALE GENOMIC DNA]</scope>
    <source>
        <strain evidence="5 6">DSM 18401</strain>
    </source>
</reference>
<dbReference type="PANTHER" id="PTHR31817:SF0">
    <property type="entry name" value="CHROMOSOME UNDETERMINED SCAFFOLD_67, WHOLE GENOME SHOTGUN SEQUENCE"/>
    <property type="match status" value="1"/>
</dbReference>
<dbReference type="GO" id="GO:0006508">
    <property type="term" value="P:proteolysis"/>
    <property type="evidence" value="ECO:0007669"/>
    <property type="project" value="UniProtKB-KW"/>
</dbReference>
<dbReference type="Proteomes" id="UP000295351">
    <property type="component" value="Unassembled WGS sequence"/>
</dbReference>
<evidence type="ECO:0000313" key="5">
    <source>
        <dbReference type="EMBL" id="TCN44927.1"/>
    </source>
</evidence>
<dbReference type="InterPro" id="IPR012656">
    <property type="entry name" value="CHP02421_QEGLA"/>
</dbReference>
<dbReference type="GO" id="GO:0008237">
    <property type="term" value="F:metallopeptidase activity"/>
    <property type="evidence" value="ECO:0007669"/>
    <property type="project" value="UniProtKB-KW"/>
</dbReference>
<comment type="caution">
    <text evidence="5">The sequence shown here is derived from an EMBL/GenBank/DDBJ whole genome shotgun (WGS) entry which is preliminary data.</text>
</comment>
<name>A0A4R2CU90_SHIGR</name>
<dbReference type="EMBL" id="SLVX01000008">
    <property type="protein sequence ID" value="TCN44927.1"/>
    <property type="molecule type" value="Genomic_DNA"/>
</dbReference>
<dbReference type="Pfam" id="PF08014">
    <property type="entry name" value="MATCAP"/>
    <property type="match status" value="1"/>
</dbReference>